<keyword evidence="6" id="KW-0239">DNA-directed DNA polymerase</keyword>
<dbReference type="Proteomes" id="UP000705508">
    <property type="component" value="Unassembled WGS sequence"/>
</dbReference>
<comment type="catalytic activity">
    <reaction evidence="8">
        <text>DNA(n) + a 2'-deoxyribonucleoside 5'-triphosphate = DNA(n+1) + diphosphate</text>
        <dbReference type="Rhea" id="RHEA:22508"/>
        <dbReference type="Rhea" id="RHEA-COMP:17339"/>
        <dbReference type="Rhea" id="RHEA-COMP:17340"/>
        <dbReference type="ChEBI" id="CHEBI:33019"/>
        <dbReference type="ChEBI" id="CHEBI:61560"/>
        <dbReference type="ChEBI" id="CHEBI:173112"/>
        <dbReference type="EC" id="2.7.7.7"/>
    </reaction>
</comment>
<evidence type="ECO:0000259" key="10">
    <source>
        <dbReference type="Pfam" id="PF21694"/>
    </source>
</evidence>
<dbReference type="InterPro" id="IPR048466">
    <property type="entry name" value="DNA_pol3_delta-like_C"/>
</dbReference>
<dbReference type="InterPro" id="IPR027417">
    <property type="entry name" value="P-loop_NTPase"/>
</dbReference>
<organism evidence="11 12">
    <name type="scientific">Mordavella massiliensis</name>
    <dbReference type="NCBI Taxonomy" id="1871024"/>
    <lineage>
        <taxon>Bacteria</taxon>
        <taxon>Bacillati</taxon>
        <taxon>Bacillota</taxon>
        <taxon>Clostridia</taxon>
        <taxon>Eubacteriales</taxon>
        <taxon>Clostridiaceae</taxon>
        <taxon>Mordavella</taxon>
    </lineage>
</organism>
<dbReference type="InterPro" id="IPR008921">
    <property type="entry name" value="DNA_pol3_clamp-load_cplx_C"/>
</dbReference>
<dbReference type="GO" id="GO:0003677">
    <property type="term" value="F:DNA binding"/>
    <property type="evidence" value="ECO:0007669"/>
    <property type="project" value="InterPro"/>
</dbReference>
<dbReference type="Gene3D" id="1.10.8.60">
    <property type="match status" value="1"/>
</dbReference>
<dbReference type="RefSeq" id="WP_204906280.1">
    <property type="nucleotide sequence ID" value="NZ_JACJKS010000006.1"/>
</dbReference>
<comment type="caution">
    <text evidence="11">The sequence shown here is derived from an EMBL/GenBank/DDBJ whole genome shotgun (WGS) entry which is preliminary data.</text>
</comment>
<dbReference type="InterPro" id="IPR010372">
    <property type="entry name" value="DNA_pol3_delta_N"/>
</dbReference>
<reference evidence="11" key="2">
    <citation type="journal article" date="2021" name="Sci. Rep.">
        <title>The distribution of antibiotic resistance genes in chicken gut microbiota commensals.</title>
        <authorList>
            <person name="Juricova H."/>
            <person name="Matiasovicova J."/>
            <person name="Kubasova T."/>
            <person name="Cejkova D."/>
            <person name="Rychlik I."/>
        </authorList>
    </citation>
    <scope>NUCLEOTIDE SEQUENCE</scope>
    <source>
        <strain evidence="11">An582</strain>
    </source>
</reference>
<dbReference type="Gene3D" id="3.40.50.300">
    <property type="entry name" value="P-loop containing nucleotide triphosphate hydrolases"/>
    <property type="match status" value="1"/>
</dbReference>
<proteinExistence type="inferred from homology"/>
<accession>A0A939BGN9</accession>
<reference evidence="11" key="1">
    <citation type="submission" date="2020-08" db="EMBL/GenBank/DDBJ databases">
        <authorList>
            <person name="Cejkova D."/>
            <person name="Kubasova T."/>
            <person name="Jahodarova E."/>
            <person name="Rychlik I."/>
        </authorList>
    </citation>
    <scope>NUCLEOTIDE SEQUENCE</scope>
    <source>
        <strain evidence="11">An582</strain>
    </source>
</reference>
<dbReference type="AlphaFoldDB" id="A0A939BGN9"/>
<dbReference type="PANTHER" id="PTHR34388">
    <property type="entry name" value="DNA POLYMERASE III SUBUNIT DELTA"/>
    <property type="match status" value="1"/>
</dbReference>
<evidence type="ECO:0000256" key="7">
    <source>
        <dbReference type="ARBA" id="ARBA00034754"/>
    </source>
</evidence>
<evidence type="ECO:0000256" key="4">
    <source>
        <dbReference type="ARBA" id="ARBA00022695"/>
    </source>
</evidence>
<feature type="domain" description="DNA polymerase III delta subunit-like C-terminal" evidence="10">
    <location>
        <begin position="203"/>
        <end position="323"/>
    </location>
</feature>
<evidence type="ECO:0000313" key="12">
    <source>
        <dbReference type="Proteomes" id="UP000705508"/>
    </source>
</evidence>
<keyword evidence="3 11" id="KW-0808">Transferase</keyword>
<evidence type="ECO:0000256" key="1">
    <source>
        <dbReference type="ARBA" id="ARBA00012417"/>
    </source>
</evidence>
<evidence type="ECO:0000313" key="11">
    <source>
        <dbReference type="EMBL" id="MBM6948265.1"/>
    </source>
</evidence>
<dbReference type="EMBL" id="JACJKS010000006">
    <property type="protein sequence ID" value="MBM6948265.1"/>
    <property type="molecule type" value="Genomic_DNA"/>
</dbReference>
<evidence type="ECO:0000256" key="2">
    <source>
        <dbReference type="ARBA" id="ARBA00017703"/>
    </source>
</evidence>
<sequence>MKQLNEDLKTGKLKNVYLLCGEEAYLKRQYRNRIRRAAIPEGDTMNYAYYEGKNIPVPEIIDLAETMPFFAERRLIVIENSGFFKTASQELADYIRVMPDTVLLLFVESEVDKRGRLYKAVKDRGSVVELGYQDERTLTLWIASAVKRENKKIREDTVHLLLSRAGTDMENLEQELEKLFSYTASREEITSQDVEEICTTRLENRIFEMVDAVAQKEQKKALDYYYDLVALREPPLKILALLTRQFRLLLEVKDLMRQGQGKAQIAKGAGIHPYVAGKCMQQSRGFSGQQLREILEDGADLEEAAKSGRLDPVMSVEIFIVKYSARA</sequence>
<comment type="similarity">
    <text evidence="7">Belongs to the DNA polymerase HolA subunit family.</text>
</comment>
<evidence type="ECO:0000256" key="8">
    <source>
        <dbReference type="ARBA" id="ARBA00049244"/>
    </source>
</evidence>
<dbReference type="InterPro" id="IPR005790">
    <property type="entry name" value="DNA_polIII_delta"/>
</dbReference>
<evidence type="ECO:0000256" key="5">
    <source>
        <dbReference type="ARBA" id="ARBA00022705"/>
    </source>
</evidence>
<protein>
    <recommendedName>
        <fullName evidence="2">DNA polymerase III subunit delta</fullName>
        <ecNumber evidence="1">2.7.7.7</ecNumber>
    </recommendedName>
</protein>
<dbReference type="GO" id="GO:0009360">
    <property type="term" value="C:DNA polymerase III complex"/>
    <property type="evidence" value="ECO:0007669"/>
    <property type="project" value="InterPro"/>
</dbReference>
<keyword evidence="5" id="KW-0235">DNA replication</keyword>
<gene>
    <name evidence="11" type="primary">holA</name>
    <name evidence="11" type="ORF">H6A20_06285</name>
</gene>
<dbReference type="GO" id="GO:0006261">
    <property type="term" value="P:DNA-templated DNA replication"/>
    <property type="evidence" value="ECO:0007669"/>
    <property type="project" value="TreeGrafter"/>
</dbReference>
<evidence type="ECO:0000256" key="3">
    <source>
        <dbReference type="ARBA" id="ARBA00022679"/>
    </source>
</evidence>
<dbReference type="SUPFAM" id="SSF48019">
    <property type="entry name" value="post-AAA+ oligomerization domain-like"/>
    <property type="match status" value="1"/>
</dbReference>
<dbReference type="GO" id="GO:0003887">
    <property type="term" value="F:DNA-directed DNA polymerase activity"/>
    <property type="evidence" value="ECO:0007669"/>
    <property type="project" value="UniProtKB-KW"/>
</dbReference>
<dbReference type="EC" id="2.7.7.7" evidence="1"/>
<evidence type="ECO:0000256" key="6">
    <source>
        <dbReference type="ARBA" id="ARBA00022932"/>
    </source>
</evidence>
<keyword evidence="4 11" id="KW-0548">Nucleotidyltransferase</keyword>
<feature type="domain" description="DNA polymerase III delta N-terminal" evidence="9">
    <location>
        <begin position="17"/>
        <end position="129"/>
    </location>
</feature>
<dbReference type="SUPFAM" id="SSF52540">
    <property type="entry name" value="P-loop containing nucleoside triphosphate hydrolases"/>
    <property type="match status" value="1"/>
</dbReference>
<dbReference type="Gene3D" id="1.20.272.10">
    <property type="match status" value="1"/>
</dbReference>
<dbReference type="NCBIfam" id="TIGR01128">
    <property type="entry name" value="holA"/>
    <property type="match status" value="1"/>
</dbReference>
<evidence type="ECO:0000259" key="9">
    <source>
        <dbReference type="Pfam" id="PF06144"/>
    </source>
</evidence>
<dbReference type="Pfam" id="PF21694">
    <property type="entry name" value="DNA_pol3_delta_C"/>
    <property type="match status" value="1"/>
</dbReference>
<name>A0A939BGN9_9CLOT</name>
<dbReference type="Pfam" id="PF06144">
    <property type="entry name" value="DNA_pol3_delta"/>
    <property type="match status" value="1"/>
</dbReference>
<dbReference type="PANTHER" id="PTHR34388:SF1">
    <property type="entry name" value="DNA POLYMERASE III SUBUNIT DELTA"/>
    <property type="match status" value="1"/>
</dbReference>